<gene>
    <name evidence="9" type="ORF">IW967_09205</name>
</gene>
<dbReference type="Gene3D" id="3.30.70.2740">
    <property type="match status" value="1"/>
</dbReference>
<organism evidence="9 10">
    <name type="scientific">Alicyclobacillus mali</name>
    <name type="common">ex Roth et al. 2021</name>
    <dbReference type="NCBI Taxonomy" id="1123961"/>
    <lineage>
        <taxon>Bacteria</taxon>
        <taxon>Bacillati</taxon>
        <taxon>Bacillota</taxon>
        <taxon>Bacilli</taxon>
        <taxon>Bacillales</taxon>
        <taxon>Alicyclobacillaceae</taxon>
        <taxon>Alicyclobacillus</taxon>
    </lineage>
</organism>
<dbReference type="Gene3D" id="1.10.45.10">
    <property type="entry name" value="Vanillyl-alcohol Oxidase, Chain A, domain 4"/>
    <property type="match status" value="1"/>
</dbReference>
<protein>
    <recommendedName>
        <fullName evidence="7">D-lactate dehydrogenase (cytochrome)</fullName>
        <ecNumber evidence="7">1.1.2.4</ecNumber>
    </recommendedName>
</protein>
<dbReference type="Proteomes" id="UP000642910">
    <property type="component" value="Unassembled WGS sequence"/>
</dbReference>
<evidence type="ECO:0000256" key="3">
    <source>
        <dbReference type="ARBA" id="ARBA00022630"/>
    </source>
</evidence>
<dbReference type="InterPro" id="IPR004113">
    <property type="entry name" value="FAD-bd_oxidored_4_C"/>
</dbReference>
<comment type="caution">
    <text evidence="9">The sequence shown here is derived from an EMBL/GenBank/DDBJ whole genome shotgun (WGS) entry which is preliminary data.</text>
</comment>
<accession>A0ABS0F418</accession>
<keyword evidence="3" id="KW-0285">Flavoprotein</keyword>
<comment type="cofactor">
    <cofactor evidence="1">
        <name>FAD</name>
        <dbReference type="ChEBI" id="CHEBI:57692"/>
    </cofactor>
</comment>
<evidence type="ECO:0000256" key="7">
    <source>
        <dbReference type="ARBA" id="ARBA00038897"/>
    </source>
</evidence>
<dbReference type="PROSITE" id="PS51387">
    <property type="entry name" value="FAD_PCMH"/>
    <property type="match status" value="1"/>
</dbReference>
<keyword evidence="4" id="KW-0274">FAD</keyword>
<evidence type="ECO:0000256" key="4">
    <source>
        <dbReference type="ARBA" id="ARBA00022827"/>
    </source>
</evidence>
<dbReference type="InterPro" id="IPR016169">
    <property type="entry name" value="FAD-bd_PCMH_sub2"/>
</dbReference>
<evidence type="ECO:0000259" key="8">
    <source>
        <dbReference type="PROSITE" id="PS51387"/>
    </source>
</evidence>
<dbReference type="InterPro" id="IPR036318">
    <property type="entry name" value="FAD-bd_PCMH-like_sf"/>
</dbReference>
<proteinExistence type="inferred from homology"/>
<dbReference type="PANTHER" id="PTHR11748:SF111">
    <property type="entry name" value="D-LACTATE DEHYDROGENASE, MITOCHONDRIAL-RELATED"/>
    <property type="match status" value="1"/>
</dbReference>
<dbReference type="EMBL" id="JADPKZ010000040">
    <property type="protein sequence ID" value="MBF8378043.1"/>
    <property type="molecule type" value="Genomic_DNA"/>
</dbReference>
<keyword evidence="6" id="KW-0560">Oxidoreductase</keyword>
<dbReference type="SUPFAM" id="SSF56176">
    <property type="entry name" value="FAD-binding/transporter-associated domain-like"/>
    <property type="match status" value="1"/>
</dbReference>
<reference evidence="9 10" key="1">
    <citation type="submission" date="2020-11" db="EMBL/GenBank/DDBJ databases">
        <title>Genomic insight of Alicyclobacillus mali FL 18 reveals a new arsenic-resistant strain, with potential in environmental biotechnology.</title>
        <authorList>
            <person name="Fiorentino G."/>
            <person name="Gallo G."/>
            <person name="Aulitto M."/>
        </authorList>
    </citation>
    <scope>NUCLEOTIDE SEQUENCE [LARGE SCALE GENOMIC DNA]</scope>
    <source>
        <strain evidence="9 10">FL 18</strain>
    </source>
</reference>
<dbReference type="InterPro" id="IPR016171">
    <property type="entry name" value="Vanillyl_alc_oxidase_C-sub2"/>
</dbReference>
<evidence type="ECO:0000256" key="6">
    <source>
        <dbReference type="ARBA" id="ARBA00023002"/>
    </source>
</evidence>
<dbReference type="EC" id="1.1.2.4" evidence="7"/>
<sequence>MEARTMTIPWQTLKEELGDKLSFGESVRRAHAKDESYHPEHQPDAVAYPEETADVVALARFSHAHGVPLVAYGAGSGLEGQAIPVRGGISVDFSRMNRILEIRPDDFLVCVQPGVTRQQLNDALRPYGLMFPVDPGANASLGGMAATNASGTTAVRYGPMKANVRKLEVVLADGRVMEIGTLAAKSSSGYNLVELFVGSEGTLGLFTKLWLRVYGVPEATLAASAEFATVHDAVDAVCMLIGSGLQLTRCELVTKPYIEIINRQFDTSYTPAPTLFLELSGSQAAVQADMGTVDEILRDAGAARVSVVMDERDRQKLWHARHNAAYALMRTYPGLAHLSTDVCVPMSKLPEAVDVAETWIERLGIRGGIVGHVGDGNFHVSLMVNPTDPDDLGRAYELSHHLVEYALSVGGTCTGEHGVGLGKMKYQKQEHGEALALMQAVKRLLDPADMLNPGKLVDGIA</sequence>
<dbReference type="InterPro" id="IPR006094">
    <property type="entry name" value="Oxid_FAD_bind_N"/>
</dbReference>
<dbReference type="PANTHER" id="PTHR11748">
    <property type="entry name" value="D-LACTATE DEHYDROGENASE"/>
    <property type="match status" value="1"/>
</dbReference>
<evidence type="ECO:0000256" key="5">
    <source>
        <dbReference type="ARBA" id="ARBA00022946"/>
    </source>
</evidence>
<dbReference type="InterPro" id="IPR016166">
    <property type="entry name" value="FAD-bd_PCMH"/>
</dbReference>
<evidence type="ECO:0000256" key="2">
    <source>
        <dbReference type="ARBA" id="ARBA00008000"/>
    </source>
</evidence>
<dbReference type="InterPro" id="IPR016164">
    <property type="entry name" value="FAD-linked_Oxase-like_C"/>
</dbReference>
<comment type="similarity">
    <text evidence="2">Belongs to the FAD-binding oxidoreductase/transferase type 4 family.</text>
</comment>
<dbReference type="Pfam" id="PF02913">
    <property type="entry name" value="FAD-oxidase_C"/>
    <property type="match status" value="1"/>
</dbReference>
<evidence type="ECO:0000256" key="1">
    <source>
        <dbReference type="ARBA" id="ARBA00001974"/>
    </source>
</evidence>
<evidence type="ECO:0000313" key="10">
    <source>
        <dbReference type="Proteomes" id="UP000642910"/>
    </source>
</evidence>
<name>A0ABS0F418_9BACL</name>
<evidence type="ECO:0000313" key="9">
    <source>
        <dbReference type="EMBL" id="MBF8378043.1"/>
    </source>
</evidence>
<dbReference type="Pfam" id="PF01565">
    <property type="entry name" value="FAD_binding_4"/>
    <property type="match status" value="1"/>
</dbReference>
<keyword evidence="10" id="KW-1185">Reference proteome</keyword>
<dbReference type="SUPFAM" id="SSF55103">
    <property type="entry name" value="FAD-linked oxidases, C-terminal domain"/>
    <property type="match status" value="1"/>
</dbReference>
<feature type="domain" description="FAD-binding PCMH-type" evidence="8">
    <location>
        <begin position="39"/>
        <end position="216"/>
    </location>
</feature>
<dbReference type="Gene3D" id="3.30.465.10">
    <property type="match status" value="1"/>
</dbReference>
<keyword evidence="5" id="KW-0809">Transit peptide</keyword>